<accession>S3L661</accession>
<reference evidence="9 10" key="1">
    <citation type="submission" date="2013-04" db="EMBL/GenBank/DDBJ databases">
        <title>The Genome Sequence of Treponema maltophilum ATCC 51939.</title>
        <authorList>
            <consortium name="The Broad Institute Genomics Platform"/>
            <person name="Earl A."/>
            <person name="Ward D."/>
            <person name="Feldgarden M."/>
            <person name="Gevers D."/>
            <person name="Leonetti C."/>
            <person name="Blanton J.M."/>
            <person name="Dewhirst F.E."/>
            <person name="Izard J."/>
            <person name="Walker B."/>
            <person name="Young S."/>
            <person name="Zeng Q."/>
            <person name="Gargeya S."/>
            <person name="Fitzgerald M."/>
            <person name="Haas B."/>
            <person name="Abouelleil A."/>
            <person name="Allen A.W."/>
            <person name="Alvarado L."/>
            <person name="Arachchi H.M."/>
            <person name="Berlin A.M."/>
            <person name="Chapman S.B."/>
            <person name="Gainer-Dewar J."/>
            <person name="Goldberg J."/>
            <person name="Griggs A."/>
            <person name="Gujja S."/>
            <person name="Hansen M."/>
            <person name="Howarth C."/>
            <person name="Imamovic A."/>
            <person name="Ireland A."/>
            <person name="Larimer J."/>
            <person name="McCowan C."/>
            <person name="Murphy C."/>
            <person name="Pearson M."/>
            <person name="Poon T.W."/>
            <person name="Priest M."/>
            <person name="Roberts A."/>
            <person name="Saif S."/>
            <person name="Shea T."/>
            <person name="Sisk P."/>
            <person name="Sykes S."/>
            <person name="Wortman J."/>
            <person name="Nusbaum C."/>
            <person name="Birren B."/>
        </authorList>
    </citation>
    <scope>NUCLEOTIDE SEQUENCE [LARGE SCALE GENOMIC DNA]</scope>
    <source>
        <strain evidence="9 10">ATCC 51939</strain>
    </source>
</reference>
<feature type="transmembrane region" description="Helical" evidence="7">
    <location>
        <begin position="242"/>
        <end position="261"/>
    </location>
</feature>
<name>S3L661_TREMA</name>
<comment type="subcellular location">
    <subcellularLocation>
        <location evidence="1">Cell inner membrane</location>
        <topology evidence="1">Multi-pass membrane protein</topology>
    </subcellularLocation>
</comment>
<evidence type="ECO:0000256" key="5">
    <source>
        <dbReference type="ARBA" id="ARBA00022989"/>
    </source>
</evidence>
<evidence type="ECO:0000259" key="8">
    <source>
        <dbReference type="Pfam" id="PF06808"/>
    </source>
</evidence>
<keyword evidence="10" id="KW-1185">Reference proteome</keyword>
<keyword evidence="4 7" id="KW-0812">Transmembrane</keyword>
<dbReference type="AlphaFoldDB" id="S3L661"/>
<keyword evidence="2" id="KW-1003">Cell membrane</keyword>
<proteinExistence type="predicted"/>
<dbReference type="OrthoDB" id="370245at2"/>
<feature type="transmembrane region" description="Helical" evidence="7">
    <location>
        <begin position="136"/>
        <end position="164"/>
    </location>
</feature>
<evidence type="ECO:0000313" key="9">
    <source>
        <dbReference type="EMBL" id="EPF32299.1"/>
    </source>
</evidence>
<dbReference type="PIRSF" id="PIRSF006066">
    <property type="entry name" value="HI0050"/>
    <property type="match status" value="1"/>
</dbReference>
<dbReference type="PANTHER" id="PTHR33362">
    <property type="entry name" value="SIALIC ACID TRAP TRANSPORTER PERMEASE PROTEIN SIAT-RELATED"/>
    <property type="match status" value="1"/>
</dbReference>
<evidence type="ECO:0000256" key="6">
    <source>
        <dbReference type="ARBA" id="ARBA00023136"/>
    </source>
</evidence>
<feature type="transmembrane region" description="Helical" evidence="7">
    <location>
        <begin position="170"/>
        <end position="193"/>
    </location>
</feature>
<evidence type="ECO:0000256" key="2">
    <source>
        <dbReference type="ARBA" id="ARBA00022475"/>
    </source>
</evidence>
<dbReference type="NCBIfam" id="TIGR00786">
    <property type="entry name" value="dctM"/>
    <property type="match status" value="1"/>
</dbReference>
<dbReference type="GO" id="GO:0005886">
    <property type="term" value="C:plasma membrane"/>
    <property type="evidence" value="ECO:0007669"/>
    <property type="project" value="UniProtKB-SubCell"/>
</dbReference>
<dbReference type="EMBL" id="ATFF01000002">
    <property type="protein sequence ID" value="EPF32299.1"/>
    <property type="molecule type" value="Genomic_DNA"/>
</dbReference>
<dbReference type="InterPro" id="IPR010656">
    <property type="entry name" value="DctM"/>
</dbReference>
<keyword evidence="5 7" id="KW-1133">Transmembrane helix</keyword>
<evidence type="ECO:0000256" key="7">
    <source>
        <dbReference type="SAM" id="Phobius"/>
    </source>
</evidence>
<feature type="transmembrane region" description="Helical" evidence="7">
    <location>
        <begin position="398"/>
        <end position="422"/>
    </location>
</feature>
<feature type="transmembrane region" description="Helical" evidence="7">
    <location>
        <begin position="357"/>
        <end position="378"/>
    </location>
</feature>
<evidence type="ECO:0000256" key="4">
    <source>
        <dbReference type="ARBA" id="ARBA00022692"/>
    </source>
</evidence>
<comment type="caution">
    <text evidence="9">The sequence shown here is derived from an EMBL/GenBank/DDBJ whole genome shotgun (WGS) entry which is preliminary data.</text>
</comment>
<dbReference type="STRING" id="1125699.HMPREF9194_00295"/>
<feature type="transmembrane region" description="Helical" evidence="7">
    <location>
        <begin position="273"/>
        <end position="295"/>
    </location>
</feature>
<keyword evidence="3" id="KW-0997">Cell inner membrane</keyword>
<sequence>MNLSLSIMLVLFGGLAILGVPLSFATGISALAFFLISGSSLNTVIHTFFTSINSFVLMAIPMFIFAGQIMSECKISDGIIKFSDLIVGRFRGGLAQVNILASMFFGGCSGSALADVTGLGSVLIPAMEEKGYSREFSAAVTVASSIQGPIIPPSIPMVIFASVAQVSTGALLIGGAVPGVLLGLSQMLIVYFISRKRGYKSTDKVYTMREKLAIFKESVPALIMPLLLMGGIFFGIFTPTEAAAVAVAYSILIGFFVYRNLSLKKLIEIGKRVARDSASIFFLIGTAGIFGWILAMAEIPAMLSAVILRHGTSPYLLLFLINILLLIWGMLMDAAPAILIFGPILTPMVEAMGINTIHFGVLMVFNLMIGLMTPPYGLCLFSATTICKSSIGEITKELIPFIFISVIVLFVITYIPEIVLFLPRLSGLLG</sequence>
<keyword evidence="6 7" id="KW-0472">Membrane</keyword>
<feature type="domain" description="TRAP C4-dicarboxylate transport system permease DctM subunit" evidence="8">
    <location>
        <begin position="10"/>
        <end position="418"/>
    </location>
</feature>
<dbReference type="PATRIC" id="fig|1125699.3.peg.298"/>
<dbReference type="GO" id="GO:0022857">
    <property type="term" value="F:transmembrane transporter activity"/>
    <property type="evidence" value="ECO:0007669"/>
    <property type="project" value="TreeGrafter"/>
</dbReference>
<gene>
    <name evidence="9" type="ORF">HMPREF9194_00295</name>
</gene>
<dbReference type="PANTHER" id="PTHR33362:SF3">
    <property type="entry name" value="SIALIC ACID TRAP TRANSPORTER PERMEASE PROTEIN SIAT"/>
    <property type="match status" value="1"/>
</dbReference>
<dbReference type="InterPro" id="IPR004681">
    <property type="entry name" value="TRAP_DctM"/>
</dbReference>
<feature type="transmembrane region" description="Helical" evidence="7">
    <location>
        <begin position="6"/>
        <end position="36"/>
    </location>
</feature>
<evidence type="ECO:0000256" key="3">
    <source>
        <dbReference type="ARBA" id="ARBA00022519"/>
    </source>
</evidence>
<dbReference type="eggNOG" id="COG1593">
    <property type="taxonomic scope" value="Bacteria"/>
</dbReference>
<feature type="transmembrane region" description="Helical" evidence="7">
    <location>
        <begin position="214"/>
        <end position="236"/>
    </location>
</feature>
<dbReference type="HOGENOM" id="CLU_019824_4_1_12"/>
<dbReference type="RefSeq" id="WP_016524596.1">
    <property type="nucleotide sequence ID" value="NZ_KE332518.1"/>
</dbReference>
<feature type="transmembrane region" description="Helical" evidence="7">
    <location>
        <begin position="315"/>
        <end position="345"/>
    </location>
</feature>
<dbReference type="Proteomes" id="UP000014541">
    <property type="component" value="Unassembled WGS sequence"/>
</dbReference>
<dbReference type="Pfam" id="PF06808">
    <property type="entry name" value="DctM"/>
    <property type="match status" value="1"/>
</dbReference>
<feature type="transmembrane region" description="Helical" evidence="7">
    <location>
        <begin position="48"/>
        <end position="69"/>
    </location>
</feature>
<organism evidence="9 10">
    <name type="scientific">Treponema maltophilum ATCC 51939</name>
    <dbReference type="NCBI Taxonomy" id="1125699"/>
    <lineage>
        <taxon>Bacteria</taxon>
        <taxon>Pseudomonadati</taxon>
        <taxon>Spirochaetota</taxon>
        <taxon>Spirochaetia</taxon>
        <taxon>Spirochaetales</taxon>
        <taxon>Treponemataceae</taxon>
        <taxon>Treponema</taxon>
    </lineage>
</organism>
<protein>
    <submittedName>
        <fullName evidence="9">TRAP transporter, DctM subunit</fullName>
    </submittedName>
</protein>
<evidence type="ECO:0000313" key="10">
    <source>
        <dbReference type="Proteomes" id="UP000014541"/>
    </source>
</evidence>
<evidence type="ECO:0000256" key="1">
    <source>
        <dbReference type="ARBA" id="ARBA00004429"/>
    </source>
</evidence>